<protein>
    <submittedName>
        <fullName evidence="1">Uncharacterized protein</fullName>
    </submittedName>
</protein>
<reference evidence="1" key="1">
    <citation type="journal article" date="2019" name="Arch. Virol.">
        <title>Molecular characterization of a new badnavirus infecting green Sichuan pepper (Zanthoxylum schinifolium).</title>
        <authorList>
            <person name="Xu M."/>
            <person name="Zhang S."/>
            <person name="Xuan Z."/>
            <person name="Wu J."/>
            <person name="Dong P."/>
            <person name="Zhou Y."/>
            <person name="Li R."/>
            <person name="Cao M."/>
        </authorList>
    </citation>
    <scope>NUCLEOTIDE SEQUENCE</scope>
    <source>
        <strain evidence="1">SC-1</strain>
    </source>
</reference>
<evidence type="ECO:0000313" key="1">
    <source>
        <dbReference type="EMBL" id="QBB63968.1"/>
    </source>
</evidence>
<proteinExistence type="predicted"/>
<dbReference type="EMBL" id="MK371354">
    <property type="protein sequence ID" value="QBB63968.1"/>
    <property type="molecule type" value="Genomic_DNA"/>
</dbReference>
<sequence length="207" mass="23670">MLSRLEVSQFEEELEGWERSERTPRHAFRDLEEYPRYERIQQFPSCKIPCYHFLTGSDINGVHATYTKGDRIPQLLNTIFDLQINQCHNQAQIYDRIQLLSRYVVRKKALEPIPEDSVLPDLGSDLRTQIQSLKADLREIKASQTSLNLSVSEIRSAITEIANRESDPKPIEAETARVADQLQKQIKEVKAALAELKAIANSLIPAV</sequence>
<name>A0A513Q1D7_9VIRU</name>
<organism evidence="1">
    <name type="scientific">Green Sichuan pepper vein clearing-associated virus</name>
    <dbReference type="NCBI Taxonomy" id="2802539"/>
    <lineage>
        <taxon>Viruses</taxon>
        <taxon>Riboviria</taxon>
        <taxon>Pararnavirae</taxon>
        <taxon>Artverviricota</taxon>
        <taxon>Revtraviricetes</taxon>
        <taxon>Ortervirales</taxon>
        <taxon>Caulimoviridae</taxon>
        <taxon>Badnavirus</taxon>
        <taxon>Badnavirus venazanthoxyli</taxon>
    </lineage>
</organism>
<accession>A0A513Q1D7</accession>